<protein>
    <recommendedName>
        <fullName evidence="4">AbrB family transcriptional regulator</fullName>
    </recommendedName>
</protein>
<keyword evidence="3" id="KW-1185">Reference proteome</keyword>
<gene>
    <name evidence="2" type="ORF">C8P63_1515</name>
</gene>
<feature type="transmembrane region" description="Helical" evidence="1">
    <location>
        <begin position="346"/>
        <end position="364"/>
    </location>
</feature>
<dbReference type="InterPro" id="IPR017516">
    <property type="entry name" value="AbrB_dup"/>
</dbReference>
<reference evidence="2 3" key="1">
    <citation type="submission" date="2018-04" db="EMBL/GenBank/DDBJ databases">
        <title>Genomic Encyclopedia of Archaeal and Bacterial Type Strains, Phase II (KMG-II): from individual species to whole genera.</title>
        <authorList>
            <person name="Goeker M."/>
        </authorList>
    </citation>
    <scope>NUCLEOTIDE SEQUENCE [LARGE SCALE GENOMIC DNA]</scope>
    <source>
        <strain evidence="2 3">DSM 45787</strain>
    </source>
</reference>
<feature type="transmembrane region" description="Helical" evidence="1">
    <location>
        <begin position="106"/>
        <end position="124"/>
    </location>
</feature>
<organism evidence="2 3">
    <name type="scientific">Melghirimyces profundicolus</name>
    <dbReference type="NCBI Taxonomy" id="1242148"/>
    <lineage>
        <taxon>Bacteria</taxon>
        <taxon>Bacillati</taxon>
        <taxon>Bacillota</taxon>
        <taxon>Bacilli</taxon>
        <taxon>Bacillales</taxon>
        <taxon>Thermoactinomycetaceae</taxon>
        <taxon>Melghirimyces</taxon>
    </lineage>
</organism>
<dbReference type="Proteomes" id="UP000244240">
    <property type="component" value="Unassembled WGS sequence"/>
</dbReference>
<keyword evidence="1" id="KW-1133">Transmembrane helix</keyword>
<dbReference type="PANTHER" id="PTHR38457:SF1">
    <property type="entry name" value="REGULATOR ABRB-RELATED"/>
    <property type="match status" value="1"/>
</dbReference>
<name>A0A2T6AUM1_9BACL</name>
<feature type="transmembrane region" description="Helical" evidence="1">
    <location>
        <begin position="31"/>
        <end position="60"/>
    </location>
</feature>
<dbReference type="GO" id="GO:0016020">
    <property type="term" value="C:membrane"/>
    <property type="evidence" value="ECO:0007669"/>
    <property type="project" value="InterPro"/>
</dbReference>
<feature type="transmembrane region" description="Helical" evidence="1">
    <location>
        <begin position="228"/>
        <end position="247"/>
    </location>
</feature>
<dbReference type="PANTHER" id="PTHR38457">
    <property type="entry name" value="REGULATOR ABRB-RELATED"/>
    <property type="match status" value="1"/>
</dbReference>
<accession>A0A2T6AUM1</accession>
<dbReference type="AlphaFoldDB" id="A0A2T6AUM1"/>
<evidence type="ECO:0000313" key="3">
    <source>
        <dbReference type="Proteomes" id="UP000244240"/>
    </source>
</evidence>
<dbReference type="NCBIfam" id="TIGR03082">
    <property type="entry name" value="Gneg_AbrB_dup"/>
    <property type="match status" value="2"/>
</dbReference>
<comment type="caution">
    <text evidence="2">The sequence shown here is derived from an EMBL/GenBank/DDBJ whole genome shotgun (WGS) entry which is preliminary data.</text>
</comment>
<keyword evidence="1" id="KW-0472">Membrane</keyword>
<feature type="transmembrane region" description="Helical" evidence="1">
    <location>
        <begin position="311"/>
        <end position="334"/>
    </location>
</feature>
<proteinExistence type="predicted"/>
<feature type="transmembrane region" description="Helical" evidence="1">
    <location>
        <begin position="253"/>
        <end position="270"/>
    </location>
</feature>
<dbReference type="Pfam" id="PF05145">
    <property type="entry name" value="AbrB"/>
    <property type="match status" value="1"/>
</dbReference>
<evidence type="ECO:0008006" key="4">
    <source>
        <dbReference type="Google" id="ProtNLM"/>
    </source>
</evidence>
<dbReference type="RefSeq" id="WP_170109763.1">
    <property type="nucleotide sequence ID" value="NZ_QBKR01000051.1"/>
</dbReference>
<sequence length="369" mass="40535">MFGLSWIYERDEKVITIQPIREPFLPWLRTLLLSVAGGGVFALLQLPIPWVLGPMVSVLLWSRYARAPLYWPQEWRNSGLIAIGYMLGTSFTLETMGKIIAQLPSMLLMTALTLGFSVWMAWIISRRTDLNFRTALTANIPGGLSQMITLGEEMKGVDLTVVTFFQVTRLLTVIFVVPFLVLGLTGTERPNTGGDGATNWAADGPELLLFGLAAVLAARVGRKLRLPTAYLMGPVIVTALFGVLGFNPPDLPILIRNIAQLFMGAYFGLMMKPESLTRHPGVGLLAPVTGLVMVVFSWGLGLLLVRMHDMSLVTAFLGLSPGGMATMGVVAREVHAGMATVTGYQMFRVFFILFFVPPLLRWLFRKSAA</sequence>
<feature type="transmembrane region" description="Helical" evidence="1">
    <location>
        <begin position="80"/>
        <end position="100"/>
    </location>
</feature>
<dbReference type="EMBL" id="QBKR01000051">
    <property type="protein sequence ID" value="PTX47508.1"/>
    <property type="molecule type" value="Genomic_DNA"/>
</dbReference>
<evidence type="ECO:0000313" key="2">
    <source>
        <dbReference type="EMBL" id="PTX47508.1"/>
    </source>
</evidence>
<evidence type="ECO:0000256" key="1">
    <source>
        <dbReference type="SAM" id="Phobius"/>
    </source>
</evidence>
<dbReference type="InterPro" id="IPR007820">
    <property type="entry name" value="AbrB_fam"/>
</dbReference>
<feature type="transmembrane region" description="Helical" evidence="1">
    <location>
        <begin position="159"/>
        <end position="184"/>
    </location>
</feature>
<dbReference type="PIRSF" id="PIRSF038991">
    <property type="entry name" value="Protein_AbrB"/>
    <property type="match status" value="1"/>
</dbReference>
<keyword evidence="1" id="KW-0812">Transmembrane</keyword>
<feature type="transmembrane region" description="Helical" evidence="1">
    <location>
        <begin position="282"/>
        <end position="305"/>
    </location>
</feature>
<dbReference type="GO" id="GO:0010468">
    <property type="term" value="P:regulation of gene expression"/>
    <property type="evidence" value="ECO:0007669"/>
    <property type="project" value="InterPro"/>
</dbReference>